<evidence type="ECO:0000256" key="9">
    <source>
        <dbReference type="ARBA" id="ARBA00023006"/>
    </source>
</evidence>
<dbReference type="GO" id="GO:0019786">
    <property type="term" value="F:protein-phosphatidylethanolamide deconjugating activity"/>
    <property type="evidence" value="ECO:0007669"/>
    <property type="project" value="InterPro"/>
</dbReference>
<dbReference type="InterPro" id="IPR005078">
    <property type="entry name" value="Peptidase_C54"/>
</dbReference>
<dbReference type="GO" id="GO:0000045">
    <property type="term" value="P:autophagosome assembly"/>
    <property type="evidence" value="ECO:0007669"/>
    <property type="project" value="TreeGrafter"/>
</dbReference>
<dbReference type="GO" id="GO:0035973">
    <property type="term" value="P:aggrephagy"/>
    <property type="evidence" value="ECO:0007669"/>
    <property type="project" value="TreeGrafter"/>
</dbReference>
<comment type="caution">
    <text evidence="13">The sequence shown here is derived from an EMBL/GenBank/DDBJ whole genome shotgun (WGS) entry which is preliminary data.</text>
</comment>
<dbReference type="PANTHER" id="PTHR22624:SF52">
    <property type="entry name" value="CYSTEINE PROTEASE"/>
    <property type="match status" value="1"/>
</dbReference>
<dbReference type="EC" id="3.4.22.-" evidence="11"/>
<evidence type="ECO:0000256" key="7">
    <source>
        <dbReference type="ARBA" id="ARBA00022807"/>
    </source>
</evidence>
<keyword evidence="3" id="KW-0813">Transport</keyword>
<dbReference type="InterPro" id="IPR046792">
    <property type="entry name" value="Peptidase_C54_cat"/>
</dbReference>
<proteinExistence type="inferred from homology"/>
<dbReference type="GO" id="GO:0016485">
    <property type="term" value="P:protein processing"/>
    <property type="evidence" value="ECO:0007669"/>
    <property type="project" value="TreeGrafter"/>
</dbReference>
<keyword evidence="6 11" id="KW-0378">Hydrolase</keyword>
<evidence type="ECO:0000256" key="8">
    <source>
        <dbReference type="ARBA" id="ARBA00022927"/>
    </source>
</evidence>
<comment type="catalytic activity">
    <reaction evidence="10">
        <text>[protein]-C-terminal L-amino acid-glycyl-phosphatidylethanolamide + H2O = [protein]-C-terminal L-amino acid-glycine + a 1,2-diacyl-sn-glycero-3-phosphoethanolamine</text>
        <dbReference type="Rhea" id="RHEA:67548"/>
        <dbReference type="Rhea" id="RHEA-COMP:17323"/>
        <dbReference type="Rhea" id="RHEA-COMP:17324"/>
        <dbReference type="ChEBI" id="CHEBI:15377"/>
        <dbReference type="ChEBI" id="CHEBI:64612"/>
        <dbReference type="ChEBI" id="CHEBI:172940"/>
        <dbReference type="ChEBI" id="CHEBI:172941"/>
    </reaction>
    <physiologicalReaction direction="left-to-right" evidence="10">
        <dbReference type="Rhea" id="RHEA:67549"/>
    </physiologicalReaction>
</comment>
<evidence type="ECO:0000256" key="3">
    <source>
        <dbReference type="ARBA" id="ARBA00022448"/>
    </source>
</evidence>
<feature type="domain" description="Peptidase C54 catalytic" evidence="12">
    <location>
        <begin position="4"/>
        <end position="269"/>
    </location>
</feature>
<keyword evidence="14" id="KW-1185">Reference proteome</keyword>
<evidence type="ECO:0000313" key="14">
    <source>
        <dbReference type="Proteomes" id="UP001187531"/>
    </source>
</evidence>
<comment type="subcellular location">
    <subcellularLocation>
        <location evidence="1 11">Cytoplasm</location>
    </subcellularLocation>
</comment>
<dbReference type="Pfam" id="PF03416">
    <property type="entry name" value="Peptidase_C54"/>
    <property type="match status" value="1"/>
</dbReference>
<evidence type="ECO:0000256" key="4">
    <source>
        <dbReference type="ARBA" id="ARBA00022490"/>
    </source>
</evidence>
<keyword evidence="7" id="KW-0788">Thiol protease</keyword>
<dbReference type="GO" id="GO:0005737">
    <property type="term" value="C:cytoplasm"/>
    <property type="evidence" value="ECO:0007669"/>
    <property type="project" value="UniProtKB-SubCell"/>
</dbReference>
<comment type="function">
    <text evidence="11">Cysteine protease that plays a key role in autophagy by mediating both proteolytic activation and delipidation of ATG8 family proteins.</text>
</comment>
<dbReference type="PANTHER" id="PTHR22624">
    <property type="entry name" value="CYSTEINE PROTEASE ATG4"/>
    <property type="match status" value="1"/>
</dbReference>
<dbReference type="GO" id="GO:0015031">
    <property type="term" value="P:protein transport"/>
    <property type="evidence" value="ECO:0007669"/>
    <property type="project" value="UniProtKB-KW"/>
</dbReference>
<organism evidence="13 14">
    <name type="scientific">Artemia franciscana</name>
    <name type="common">Brine shrimp</name>
    <name type="synonym">Artemia sanfranciscana</name>
    <dbReference type="NCBI Taxonomy" id="6661"/>
    <lineage>
        <taxon>Eukaryota</taxon>
        <taxon>Metazoa</taxon>
        <taxon>Ecdysozoa</taxon>
        <taxon>Arthropoda</taxon>
        <taxon>Crustacea</taxon>
        <taxon>Branchiopoda</taxon>
        <taxon>Anostraca</taxon>
        <taxon>Artemiidae</taxon>
        <taxon>Artemia</taxon>
    </lineage>
</organism>
<dbReference type="Proteomes" id="UP001187531">
    <property type="component" value="Unassembled WGS sequence"/>
</dbReference>
<keyword evidence="5 11" id="KW-0645">Protease</keyword>
<dbReference type="GO" id="GO:0000423">
    <property type="term" value="P:mitophagy"/>
    <property type="evidence" value="ECO:0007669"/>
    <property type="project" value="TreeGrafter"/>
</dbReference>
<accession>A0AA88IBU3</accession>
<protein>
    <recommendedName>
        <fullName evidence="11">Cysteine protease</fullName>
        <ecNumber evidence="11">3.4.22.-</ecNumber>
    </recommendedName>
</protein>
<evidence type="ECO:0000256" key="1">
    <source>
        <dbReference type="ARBA" id="ARBA00004496"/>
    </source>
</evidence>
<evidence type="ECO:0000256" key="6">
    <source>
        <dbReference type="ARBA" id="ARBA00022801"/>
    </source>
</evidence>
<evidence type="ECO:0000259" key="12">
    <source>
        <dbReference type="Pfam" id="PF03416"/>
    </source>
</evidence>
<evidence type="ECO:0000256" key="5">
    <source>
        <dbReference type="ARBA" id="ARBA00022670"/>
    </source>
</evidence>
<dbReference type="AlphaFoldDB" id="A0AA88IBU3"/>
<reference evidence="13" key="1">
    <citation type="submission" date="2023-07" db="EMBL/GenBank/DDBJ databases">
        <title>Chromosome-level genome assembly of Artemia franciscana.</title>
        <authorList>
            <person name="Jo E."/>
        </authorList>
    </citation>
    <scope>NUCLEOTIDE SEQUENCE</scope>
    <source>
        <tissue evidence="13">Whole body</tissue>
    </source>
</reference>
<dbReference type="GO" id="GO:0034727">
    <property type="term" value="P:piecemeal microautophagy of the nucleus"/>
    <property type="evidence" value="ECO:0007669"/>
    <property type="project" value="TreeGrafter"/>
</dbReference>
<evidence type="ECO:0000256" key="2">
    <source>
        <dbReference type="ARBA" id="ARBA00010958"/>
    </source>
</evidence>
<evidence type="ECO:0000256" key="10">
    <source>
        <dbReference type="ARBA" id="ARBA00029362"/>
    </source>
</evidence>
<keyword evidence="9 11" id="KW-0072">Autophagy</keyword>
<gene>
    <name evidence="13" type="ORF">QYM36_003595</name>
</gene>
<evidence type="ECO:0000256" key="11">
    <source>
        <dbReference type="RuleBase" id="RU363115"/>
    </source>
</evidence>
<evidence type="ECO:0000313" key="13">
    <source>
        <dbReference type="EMBL" id="KAK2721366.1"/>
    </source>
</evidence>
<name>A0AA88IBU3_ARTSF</name>
<keyword evidence="4 11" id="KW-0963">Cytoplasm</keyword>
<dbReference type="InterPro" id="IPR038765">
    <property type="entry name" value="Papain-like_cys_pep_sf"/>
</dbReference>
<dbReference type="SUPFAM" id="SSF54001">
    <property type="entry name" value="Cysteine proteinases"/>
    <property type="match status" value="1"/>
</dbReference>
<dbReference type="EMBL" id="JAVRJZ010000006">
    <property type="protein sequence ID" value="KAK2721366.1"/>
    <property type="molecule type" value="Genomic_DNA"/>
</dbReference>
<keyword evidence="8 11" id="KW-0653">Protein transport</keyword>
<dbReference type="GO" id="GO:0004197">
    <property type="term" value="F:cysteine-type endopeptidase activity"/>
    <property type="evidence" value="ECO:0007669"/>
    <property type="project" value="TreeGrafter"/>
</dbReference>
<sequence>MFGYDFYSRLWLTYRRYFPKLGSKFISDCGWGCMLRTAQMMMGHALISFHLGREWRWNFTITVPALESLHRGIVSLFGDTEDCVFSIHNLVSFGRKIGKEPGDWFGPTSAAYVLRDALNMASNSHDILKSIRIYVAQDMAVVPSEVERLLQNEDGSRNTVIVMIPALLGLERFNQSYVPCLKQILAMECTIGIIGGRPNHSLYFTGWQDDSLIYFDPHFCQPAVDVHTPDFPLESFHCRIPKKMPFRRIDPSMCLGFRFNSFNEFQGFKELVERNSEFKIKFRIWKISEIHRIQQDRIPPMTVHIIECVIKLEIMIDQCKAALPQTSEWPPTPGTCKTTQSRVH</sequence>
<comment type="similarity">
    <text evidence="2 11">Belongs to the peptidase C54 family.</text>
</comment>